<sequence length="244" mass="25390">MGNLSGKVAIVTGSSRGIGRAIAERLGRDGAKVVITYAGNKDKAEEVVSSITANGSDAIALQVDVRNISDVRSLFQKTLAYYGKLDILVNNAAGKNVFKPTAQMNEEEYNSMFDITRGVYFALQEAAQHMADGGRIVSISTAGTSMAIAAGGAYAGSKAAIEQFSMGLAKELGARGITVNTVAPGVTGTDGLVLNQEQVNQLIAQTPLGRLGRPDDIASTVAMLVSDDAHWITGQNIRATGGIV</sequence>
<dbReference type="PANTHER" id="PTHR48107">
    <property type="entry name" value="NADPH-DEPENDENT ALDEHYDE REDUCTASE-LIKE PROTEIN, CHLOROPLASTIC-RELATED"/>
    <property type="match status" value="1"/>
</dbReference>
<dbReference type="AlphaFoldDB" id="A0A433N8B2"/>
<dbReference type="PRINTS" id="PR00081">
    <property type="entry name" value="GDHRDH"/>
</dbReference>
<dbReference type="Proteomes" id="UP000268857">
    <property type="component" value="Unassembled WGS sequence"/>
</dbReference>
<protein>
    <submittedName>
        <fullName evidence="3">3-ketoacyl-ACP reductase</fullName>
    </submittedName>
</protein>
<dbReference type="RefSeq" id="WP_016876583.1">
    <property type="nucleotide sequence ID" value="NZ_AJLN01000145.1"/>
</dbReference>
<keyword evidence="2" id="KW-0560">Oxidoreductase</keyword>
<dbReference type="GO" id="GO:0016614">
    <property type="term" value="F:oxidoreductase activity, acting on CH-OH group of donors"/>
    <property type="evidence" value="ECO:0007669"/>
    <property type="project" value="UniProtKB-ARBA"/>
</dbReference>
<dbReference type="STRING" id="211165.GCA_000317285_06350"/>
<reference evidence="3 4" key="1">
    <citation type="journal article" date="2019" name="Genome Biol. Evol.">
        <title>Day and night: Metabolic profiles and evolutionary relationships of six axenic non-marine cyanobacteria.</title>
        <authorList>
            <person name="Will S.E."/>
            <person name="Henke P."/>
            <person name="Boedeker C."/>
            <person name="Huang S."/>
            <person name="Brinkmann H."/>
            <person name="Rohde M."/>
            <person name="Jarek M."/>
            <person name="Friedl T."/>
            <person name="Seufert S."/>
            <person name="Schumacher M."/>
            <person name="Overmann J."/>
            <person name="Neumann-Schaal M."/>
            <person name="Petersen J."/>
        </authorList>
    </citation>
    <scope>NUCLEOTIDE SEQUENCE [LARGE SCALE GENOMIC DNA]</scope>
    <source>
        <strain evidence="3 4">PCC 6912</strain>
    </source>
</reference>
<dbReference type="SUPFAM" id="SSF51735">
    <property type="entry name" value="NAD(P)-binding Rossmann-fold domains"/>
    <property type="match status" value="1"/>
</dbReference>
<dbReference type="InterPro" id="IPR002347">
    <property type="entry name" value="SDR_fam"/>
</dbReference>
<name>A0A433N8B2_CHLFR</name>
<dbReference type="EMBL" id="RSCJ01000016">
    <property type="protein sequence ID" value="RUR77917.1"/>
    <property type="molecule type" value="Genomic_DNA"/>
</dbReference>
<dbReference type="Gene3D" id="3.40.50.720">
    <property type="entry name" value="NAD(P)-binding Rossmann-like Domain"/>
    <property type="match status" value="1"/>
</dbReference>
<evidence type="ECO:0000313" key="3">
    <source>
        <dbReference type="EMBL" id="RUR77917.1"/>
    </source>
</evidence>
<keyword evidence="4" id="KW-1185">Reference proteome</keyword>
<dbReference type="OrthoDB" id="9785520at2"/>
<dbReference type="FunFam" id="3.40.50.720:FF:000084">
    <property type="entry name" value="Short-chain dehydrogenase reductase"/>
    <property type="match status" value="1"/>
</dbReference>
<dbReference type="Pfam" id="PF13561">
    <property type="entry name" value="adh_short_C2"/>
    <property type="match status" value="1"/>
</dbReference>
<evidence type="ECO:0000256" key="2">
    <source>
        <dbReference type="ARBA" id="ARBA00023002"/>
    </source>
</evidence>
<dbReference type="PRINTS" id="PR00080">
    <property type="entry name" value="SDRFAMILY"/>
</dbReference>
<organism evidence="3 4">
    <name type="scientific">Chlorogloeopsis fritschii PCC 6912</name>
    <dbReference type="NCBI Taxonomy" id="211165"/>
    <lineage>
        <taxon>Bacteria</taxon>
        <taxon>Bacillati</taxon>
        <taxon>Cyanobacteriota</taxon>
        <taxon>Cyanophyceae</taxon>
        <taxon>Nostocales</taxon>
        <taxon>Chlorogloeopsidaceae</taxon>
        <taxon>Chlorogloeopsis</taxon>
    </lineage>
</organism>
<proteinExistence type="inferred from homology"/>
<gene>
    <name evidence="3" type="ORF">PCC6912_37980</name>
</gene>
<comment type="similarity">
    <text evidence="1">Belongs to the short-chain dehydrogenases/reductases (SDR) family.</text>
</comment>
<dbReference type="InterPro" id="IPR036291">
    <property type="entry name" value="NAD(P)-bd_dom_sf"/>
</dbReference>
<comment type="caution">
    <text evidence="3">The sequence shown here is derived from an EMBL/GenBank/DDBJ whole genome shotgun (WGS) entry which is preliminary data.</text>
</comment>
<dbReference type="PANTHER" id="PTHR48107:SF7">
    <property type="entry name" value="RE15974P"/>
    <property type="match status" value="1"/>
</dbReference>
<evidence type="ECO:0000313" key="4">
    <source>
        <dbReference type="Proteomes" id="UP000268857"/>
    </source>
</evidence>
<evidence type="ECO:0000256" key="1">
    <source>
        <dbReference type="ARBA" id="ARBA00006484"/>
    </source>
</evidence>
<accession>A0A433N8B2</accession>